<dbReference type="InterPro" id="IPR036938">
    <property type="entry name" value="PAP2/HPO_sf"/>
</dbReference>
<evidence type="ECO:0000259" key="6">
    <source>
        <dbReference type="Pfam" id="PF14378"/>
    </source>
</evidence>
<evidence type="ECO:0000313" key="8">
    <source>
        <dbReference type="Proteomes" id="UP000466607"/>
    </source>
</evidence>
<dbReference type="SUPFAM" id="SSF48317">
    <property type="entry name" value="Acid phosphatase/Vanadium-dependent haloperoxidase"/>
    <property type="match status" value="1"/>
</dbReference>
<accession>A0AAD1MV50</accession>
<reference evidence="7 8" key="1">
    <citation type="journal article" date="2019" name="Emerg. Microbes Infect.">
        <title>Comprehensive subspecies identification of 175 nontuberculous mycobacteria species based on 7547 genomic profiles.</title>
        <authorList>
            <person name="Matsumoto Y."/>
            <person name="Kinjo T."/>
            <person name="Motooka D."/>
            <person name="Nabeya D."/>
            <person name="Jung N."/>
            <person name="Uechi K."/>
            <person name="Horii T."/>
            <person name="Iida T."/>
            <person name="Fujita J."/>
            <person name="Nakamura S."/>
        </authorList>
    </citation>
    <scope>NUCLEOTIDE SEQUENCE [LARGE SCALE GENOMIC DNA]</scope>
    <source>
        <strain evidence="7 8">JCM 17423</strain>
    </source>
</reference>
<dbReference type="PANTHER" id="PTHR31310">
    <property type="match status" value="1"/>
</dbReference>
<feature type="transmembrane region" description="Helical" evidence="5">
    <location>
        <begin position="140"/>
        <end position="163"/>
    </location>
</feature>
<dbReference type="Gene3D" id="1.20.144.10">
    <property type="entry name" value="Phosphatidic acid phosphatase type 2/haloperoxidase"/>
    <property type="match status" value="1"/>
</dbReference>
<feature type="transmembrane region" description="Helical" evidence="5">
    <location>
        <begin position="321"/>
        <end position="338"/>
    </location>
</feature>
<dbReference type="AlphaFoldDB" id="A0AAD1MV50"/>
<keyword evidence="2 5" id="KW-0812">Transmembrane</keyword>
<dbReference type="PANTHER" id="PTHR31310:SF7">
    <property type="entry name" value="PA-PHOSPHATASE RELATED-FAMILY PROTEIN DDB_G0268928"/>
    <property type="match status" value="1"/>
</dbReference>
<dbReference type="Proteomes" id="UP000466607">
    <property type="component" value="Chromosome"/>
</dbReference>
<evidence type="ECO:0000256" key="4">
    <source>
        <dbReference type="ARBA" id="ARBA00023136"/>
    </source>
</evidence>
<feature type="transmembrane region" description="Helical" evidence="5">
    <location>
        <begin position="298"/>
        <end position="315"/>
    </location>
</feature>
<evidence type="ECO:0000256" key="1">
    <source>
        <dbReference type="ARBA" id="ARBA00004141"/>
    </source>
</evidence>
<keyword evidence="3 5" id="KW-1133">Transmembrane helix</keyword>
<dbReference type="InterPro" id="IPR026841">
    <property type="entry name" value="Aur1/Ipt1"/>
</dbReference>
<keyword evidence="8" id="KW-1185">Reference proteome</keyword>
<gene>
    <name evidence="7" type="ORF">MLIT_31700</name>
</gene>
<feature type="transmembrane region" description="Helical" evidence="5">
    <location>
        <begin position="25"/>
        <end position="43"/>
    </location>
</feature>
<sequence length="370" mass="40915">MSAIDQSSIALTPPHVAPRRRGLTVVRWAAIAVWAVVVVYRTVTDGFAFNRELLLLYIATGLLAASIGRGRRMLFVIRDWLPFALVLLAYDLSRGAATLIGRPTLWHWQADADRWLAFGSMPTVWLQERLKQPTPPWWEIGISTVYMSFFILPYVIAGVLWLRNREEWKAFVRLFVGLNVAALIVYALFPAAPPWAAARCTAADVASGPSGPQCMFRSARGVPDGGVLGAMQLSQDGANQWVERIVGRGWGKLNLHSATALLDQGQASVNLVAAIPSLHAGMTAAIAAFLWHRVHRGWRPVLVTYVLVMAFTLVYTAEHYVIDILLGWAFAAAAVLSLNRYDAWRRSRSEHDGLVTEADDAVLAVPQHRT</sequence>
<keyword evidence="4 5" id="KW-0472">Membrane</keyword>
<feature type="domain" description="Inositolphosphotransferase Aur1/Ipt1" evidence="6">
    <location>
        <begin position="112"/>
        <end position="335"/>
    </location>
</feature>
<dbReference type="Pfam" id="PF14378">
    <property type="entry name" value="PAP2_3"/>
    <property type="match status" value="1"/>
</dbReference>
<organism evidence="7 8">
    <name type="scientific">Mycolicibacterium litorale</name>
    <dbReference type="NCBI Taxonomy" id="758802"/>
    <lineage>
        <taxon>Bacteria</taxon>
        <taxon>Bacillati</taxon>
        <taxon>Actinomycetota</taxon>
        <taxon>Actinomycetes</taxon>
        <taxon>Mycobacteriales</taxon>
        <taxon>Mycobacteriaceae</taxon>
        <taxon>Mycolicibacterium</taxon>
    </lineage>
</organism>
<feature type="transmembrane region" description="Helical" evidence="5">
    <location>
        <begin position="271"/>
        <end position="291"/>
    </location>
</feature>
<evidence type="ECO:0000256" key="2">
    <source>
        <dbReference type="ARBA" id="ARBA00022692"/>
    </source>
</evidence>
<evidence type="ECO:0000256" key="3">
    <source>
        <dbReference type="ARBA" id="ARBA00022989"/>
    </source>
</evidence>
<evidence type="ECO:0000313" key="7">
    <source>
        <dbReference type="EMBL" id="BBY17578.1"/>
    </source>
</evidence>
<dbReference type="RefSeq" id="WP_134054348.1">
    <property type="nucleotide sequence ID" value="NZ_AP022586.1"/>
</dbReference>
<name>A0AAD1MV50_9MYCO</name>
<evidence type="ECO:0000256" key="5">
    <source>
        <dbReference type="SAM" id="Phobius"/>
    </source>
</evidence>
<dbReference type="GO" id="GO:0016020">
    <property type="term" value="C:membrane"/>
    <property type="evidence" value="ECO:0007669"/>
    <property type="project" value="UniProtKB-SubCell"/>
</dbReference>
<feature type="transmembrane region" description="Helical" evidence="5">
    <location>
        <begin position="170"/>
        <end position="189"/>
    </location>
</feature>
<dbReference type="EMBL" id="AP022586">
    <property type="protein sequence ID" value="BBY17578.1"/>
    <property type="molecule type" value="Genomic_DNA"/>
</dbReference>
<proteinExistence type="predicted"/>
<feature type="transmembrane region" description="Helical" evidence="5">
    <location>
        <begin position="49"/>
        <end position="68"/>
    </location>
</feature>
<dbReference type="InterPro" id="IPR052185">
    <property type="entry name" value="IPC_Synthase-Related"/>
</dbReference>
<protein>
    <submittedName>
        <fullName evidence="7">Phosphatidic acid phosphatase</fullName>
    </submittedName>
</protein>
<comment type="subcellular location">
    <subcellularLocation>
        <location evidence="1">Membrane</location>
        <topology evidence="1">Multi-pass membrane protein</topology>
    </subcellularLocation>
</comment>